<evidence type="ECO:0000256" key="3">
    <source>
        <dbReference type="ARBA" id="ARBA00022630"/>
    </source>
</evidence>
<dbReference type="InterPro" id="IPR039261">
    <property type="entry name" value="FNR_nucleotide-bd"/>
</dbReference>
<dbReference type="GO" id="GO:0016491">
    <property type="term" value="F:oxidoreductase activity"/>
    <property type="evidence" value="ECO:0007669"/>
    <property type="project" value="UniProtKB-KW"/>
</dbReference>
<dbReference type="VEuPathDB" id="FungiDB:MELLADRAFT_113335"/>
<feature type="binding site" evidence="6">
    <location>
        <position position="164"/>
    </location>
    <ligand>
        <name>FAD</name>
        <dbReference type="ChEBI" id="CHEBI:57692"/>
    </ligand>
</feature>
<proteinExistence type="inferred from homology"/>
<dbReference type="InParanoid" id="F4S9J1"/>
<keyword evidence="5" id="KW-0560">Oxidoreductase</keyword>
<feature type="binding site" evidence="6">
    <location>
        <position position="119"/>
    </location>
    <ligand>
        <name>FAD</name>
        <dbReference type="ChEBI" id="CHEBI:57692"/>
    </ligand>
</feature>
<evidence type="ECO:0000313" key="10">
    <source>
        <dbReference type="Proteomes" id="UP000001072"/>
    </source>
</evidence>
<keyword evidence="3 6" id="KW-0285">Flavoprotein</keyword>
<dbReference type="Pfam" id="PF00175">
    <property type="entry name" value="NAD_binding_1"/>
    <property type="match status" value="1"/>
</dbReference>
<dbReference type="RefSeq" id="XP_007418077.1">
    <property type="nucleotide sequence ID" value="XM_007418015.1"/>
</dbReference>
<feature type="domain" description="Flavoprotein pyridine nucleotide cytochrome reductase-like FAD-binding" evidence="8">
    <location>
        <begin position="88"/>
        <end position="143"/>
    </location>
</feature>
<protein>
    <recommendedName>
        <fullName evidence="11">FAD-binding FR-type domain-containing protein</fullName>
    </recommendedName>
</protein>
<dbReference type="eggNOG" id="KOG0534">
    <property type="taxonomic scope" value="Eukaryota"/>
</dbReference>
<dbReference type="AlphaFoldDB" id="F4S9J1"/>
<feature type="domain" description="Oxidoreductase FAD/NAD(P)-binding" evidence="7">
    <location>
        <begin position="156"/>
        <end position="277"/>
    </location>
</feature>
<feature type="binding site" evidence="6">
    <location>
        <position position="120"/>
    </location>
    <ligand>
        <name>FAD</name>
        <dbReference type="ChEBI" id="CHEBI:57692"/>
    </ligand>
</feature>
<evidence type="ECO:0000256" key="2">
    <source>
        <dbReference type="ARBA" id="ARBA00006105"/>
    </source>
</evidence>
<dbReference type="PANTHER" id="PTHR19370">
    <property type="entry name" value="NADH-CYTOCHROME B5 REDUCTASE"/>
    <property type="match status" value="1"/>
</dbReference>
<evidence type="ECO:0000256" key="6">
    <source>
        <dbReference type="PIRSR" id="PIRSR601834-1"/>
    </source>
</evidence>
<dbReference type="PANTHER" id="PTHR19370:SF184">
    <property type="entry name" value="NADH-CYTOCHROME B5 REDUCTASE-LIKE"/>
    <property type="match status" value="1"/>
</dbReference>
<dbReference type="InterPro" id="IPR008333">
    <property type="entry name" value="Cbr1-like_FAD-bd_dom"/>
</dbReference>
<dbReference type="GeneID" id="18924948"/>
<dbReference type="InterPro" id="IPR001433">
    <property type="entry name" value="OxRdtase_FAD/NAD-bd"/>
</dbReference>
<evidence type="ECO:0000313" key="9">
    <source>
        <dbReference type="EMBL" id="EGF98647.1"/>
    </source>
</evidence>
<sequence length="308" mass="35095">MTPLLMAASRLQSICIIHQSANNYLHCSWFVLNTSTFNHVSIFPLTCKAYLLRRLILDPGSSQHKIWREGCGLILEAILNQLIWRELQIERAYTNLNTICSNQSTWIEFLVKSYSDGEVSNYLKRFKSTDPNRLIEIRGPELNWCHPNDNLNEIVFIVGGTGITPVIQLLRRFYGPEQSHENLTHSIPKMKIIYLSKSKDAIYLNEELLKYSNLDSNLEIHKVITQPSCDNQSNVLVDKIGKLEINDLKKWIGMGSDQINRQRIILVCGPDSMVKAIAGSKGSDMVSQGELGGMLKELGYHQEEVYKL</sequence>
<dbReference type="SUPFAM" id="SSF52343">
    <property type="entry name" value="Ferredoxin reductase-like, C-terminal NADP-linked domain"/>
    <property type="match status" value="1"/>
</dbReference>
<name>F4S9J1_MELLP</name>
<dbReference type="Pfam" id="PF00970">
    <property type="entry name" value="FAD_binding_6"/>
    <property type="match status" value="1"/>
</dbReference>
<dbReference type="STRING" id="747676.F4S9J1"/>
<evidence type="ECO:0008006" key="11">
    <source>
        <dbReference type="Google" id="ProtNLM"/>
    </source>
</evidence>
<dbReference type="KEGG" id="mlr:MELLADRAFT_113335"/>
<feature type="binding site" evidence="6">
    <location>
        <position position="110"/>
    </location>
    <ligand>
        <name>FAD</name>
        <dbReference type="ChEBI" id="CHEBI:57692"/>
    </ligand>
</feature>
<dbReference type="HOGENOM" id="CLU_903389_0_0_1"/>
<comment type="cofactor">
    <cofactor evidence="1 6">
        <name>FAD</name>
        <dbReference type="ChEBI" id="CHEBI:57692"/>
    </cofactor>
</comment>
<evidence type="ECO:0000256" key="4">
    <source>
        <dbReference type="ARBA" id="ARBA00022827"/>
    </source>
</evidence>
<feature type="binding site" evidence="6">
    <location>
        <position position="91"/>
    </location>
    <ligand>
        <name>FAD</name>
        <dbReference type="ChEBI" id="CHEBI:57692"/>
    </ligand>
</feature>
<comment type="similarity">
    <text evidence="2">Belongs to the flavoprotein pyridine nucleotide cytochrome reductase family.</text>
</comment>
<dbReference type="Gene3D" id="3.40.50.80">
    <property type="entry name" value="Nucleotide-binding domain of ferredoxin-NADP reductase (FNR) module"/>
    <property type="match status" value="1"/>
</dbReference>
<dbReference type="InterPro" id="IPR001834">
    <property type="entry name" value="CBR-like"/>
</dbReference>
<dbReference type="EMBL" id="GL883171">
    <property type="protein sequence ID" value="EGF98647.1"/>
    <property type="molecule type" value="Genomic_DNA"/>
</dbReference>
<feature type="binding site" evidence="6">
    <location>
        <position position="93"/>
    </location>
    <ligand>
        <name>FAD</name>
        <dbReference type="ChEBI" id="CHEBI:57692"/>
    </ligand>
</feature>
<gene>
    <name evidence="9" type="ORF">MELLADRAFT_113335</name>
</gene>
<organism evidence="10">
    <name type="scientific">Melampsora larici-populina (strain 98AG31 / pathotype 3-4-7)</name>
    <name type="common">Poplar leaf rust fungus</name>
    <dbReference type="NCBI Taxonomy" id="747676"/>
    <lineage>
        <taxon>Eukaryota</taxon>
        <taxon>Fungi</taxon>
        <taxon>Dikarya</taxon>
        <taxon>Basidiomycota</taxon>
        <taxon>Pucciniomycotina</taxon>
        <taxon>Pucciniomycetes</taxon>
        <taxon>Pucciniales</taxon>
        <taxon>Melampsoraceae</taxon>
        <taxon>Melampsora</taxon>
    </lineage>
</organism>
<dbReference type="PRINTS" id="PR00406">
    <property type="entry name" value="CYTB5RDTASE"/>
</dbReference>
<keyword evidence="4 6" id="KW-0274">FAD</keyword>
<keyword evidence="10" id="KW-1185">Reference proteome</keyword>
<dbReference type="CDD" id="cd06183">
    <property type="entry name" value="cyt_b5_reduct_like"/>
    <property type="match status" value="1"/>
</dbReference>
<reference evidence="10" key="1">
    <citation type="journal article" date="2011" name="Proc. Natl. Acad. Sci. U.S.A.">
        <title>Obligate biotrophy features unraveled by the genomic analysis of rust fungi.</title>
        <authorList>
            <person name="Duplessis S."/>
            <person name="Cuomo C.A."/>
            <person name="Lin Y.-C."/>
            <person name="Aerts A."/>
            <person name="Tisserant E."/>
            <person name="Veneault-Fourrey C."/>
            <person name="Joly D.L."/>
            <person name="Hacquard S."/>
            <person name="Amselem J."/>
            <person name="Cantarel B.L."/>
            <person name="Chiu R."/>
            <person name="Coutinho P.M."/>
            <person name="Feau N."/>
            <person name="Field M."/>
            <person name="Frey P."/>
            <person name="Gelhaye E."/>
            <person name="Goldberg J."/>
            <person name="Grabherr M.G."/>
            <person name="Kodira C.D."/>
            <person name="Kohler A."/>
            <person name="Kuees U."/>
            <person name="Lindquist E.A."/>
            <person name="Lucas S.M."/>
            <person name="Mago R."/>
            <person name="Mauceli E."/>
            <person name="Morin E."/>
            <person name="Murat C."/>
            <person name="Pangilinan J.L."/>
            <person name="Park R."/>
            <person name="Pearson M."/>
            <person name="Quesneville H."/>
            <person name="Rouhier N."/>
            <person name="Sakthikumar S."/>
            <person name="Salamov A.A."/>
            <person name="Schmutz J."/>
            <person name="Selles B."/>
            <person name="Shapiro H."/>
            <person name="Tanguay P."/>
            <person name="Tuskan G.A."/>
            <person name="Henrissat B."/>
            <person name="Van de Peer Y."/>
            <person name="Rouze P."/>
            <person name="Ellis J.G."/>
            <person name="Dodds P.N."/>
            <person name="Schein J.E."/>
            <person name="Zhong S."/>
            <person name="Hamelin R.C."/>
            <person name="Grigoriev I.V."/>
            <person name="Szabo L.J."/>
            <person name="Martin F."/>
        </authorList>
    </citation>
    <scope>NUCLEOTIDE SEQUENCE [LARGE SCALE GENOMIC DNA]</scope>
    <source>
        <strain evidence="10">98AG31 / pathotype 3-4-7</strain>
    </source>
</reference>
<evidence type="ECO:0000256" key="1">
    <source>
        <dbReference type="ARBA" id="ARBA00001974"/>
    </source>
</evidence>
<accession>F4S9J1</accession>
<evidence type="ECO:0000259" key="7">
    <source>
        <dbReference type="Pfam" id="PF00175"/>
    </source>
</evidence>
<dbReference type="OrthoDB" id="432685at2759"/>
<dbReference type="Gene3D" id="2.40.30.10">
    <property type="entry name" value="Translation factors"/>
    <property type="match status" value="1"/>
</dbReference>
<feature type="binding site" evidence="6">
    <location>
        <position position="112"/>
    </location>
    <ligand>
        <name>FAD</name>
        <dbReference type="ChEBI" id="CHEBI:57692"/>
    </ligand>
</feature>
<evidence type="ECO:0000259" key="8">
    <source>
        <dbReference type="Pfam" id="PF00970"/>
    </source>
</evidence>
<dbReference type="Proteomes" id="UP000001072">
    <property type="component" value="Unassembled WGS sequence"/>
</dbReference>
<evidence type="ECO:0000256" key="5">
    <source>
        <dbReference type="ARBA" id="ARBA00023002"/>
    </source>
</evidence>